<gene>
    <name evidence="1" type="ORF">TG4357_02267</name>
</gene>
<name>A0A0P1FDA7_THAGE</name>
<evidence type="ECO:0000313" key="1">
    <source>
        <dbReference type="EMBL" id="CUH66159.1"/>
    </source>
</evidence>
<dbReference type="Proteomes" id="UP000051587">
    <property type="component" value="Unassembled WGS sequence"/>
</dbReference>
<keyword evidence="2" id="KW-1185">Reference proteome</keyword>
<dbReference type="EMBL" id="CYSA01000022">
    <property type="protein sequence ID" value="CUH66159.1"/>
    <property type="molecule type" value="Genomic_DNA"/>
</dbReference>
<protein>
    <submittedName>
        <fullName evidence="1">Uncharacterized protein</fullName>
    </submittedName>
</protein>
<accession>A0A0P1FDA7</accession>
<sequence length="127" mass="13479">MVAAISSTEAEVSSDDAACSDAPWLSCSELAAICSLPDATLRAAEDTSPTTDFKRSVIRVSASTRSRISSLDFTFAVAVKSPSATARATPTAVEMPRVMLWMIQIAIAVETSRMMLPTAIIIALPVW</sequence>
<dbReference type="AlphaFoldDB" id="A0A0P1FDA7"/>
<evidence type="ECO:0000313" key="2">
    <source>
        <dbReference type="Proteomes" id="UP000051587"/>
    </source>
</evidence>
<organism evidence="1 2">
    <name type="scientific">Thalassovita gelatinovora</name>
    <name type="common">Thalassobius gelatinovorus</name>
    <dbReference type="NCBI Taxonomy" id="53501"/>
    <lineage>
        <taxon>Bacteria</taxon>
        <taxon>Pseudomonadati</taxon>
        <taxon>Pseudomonadota</taxon>
        <taxon>Alphaproteobacteria</taxon>
        <taxon>Rhodobacterales</taxon>
        <taxon>Roseobacteraceae</taxon>
        <taxon>Thalassovita</taxon>
    </lineage>
</organism>
<reference evidence="1 2" key="1">
    <citation type="submission" date="2015-09" db="EMBL/GenBank/DDBJ databases">
        <authorList>
            <consortium name="Swine Surveillance"/>
        </authorList>
    </citation>
    <scope>NUCLEOTIDE SEQUENCE [LARGE SCALE GENOMIC DNA]</scope>
    <source>
        <strain evidence="1 2">CECT 4357</strain>
    </source>
</reference>
<proteinExistence type="predicted"/>